<proteinExistence type="predicted"/>
<dbReference type="InterPro" id="IPR041215">
    <property type="entry name" value="FlgO_dom"/>
</dbReference>
<protein>
    <recommendedName>
        <fullName evidence="2">FlgO domain-containing protein</fullName>
    </recommendedName>
</protein>
<dbReference type="eggNOG" id="COG5616">
    <property type="taxonomic scope" value="Bacteria"/>
</dbReference>
<organism evidence="3 4">
    <name type="scientific">Catenovulum agarivorans DS-2</name>
    <dbReference type="NCBI Taxonomy" id="1328313"/>
    <lineage>
        <taxon>Bacteria</taxon>
        <taxon>Pseudomonadati</taxon>
        <taxon>Pseudomonadota</taxon>
        <taxon>Gammaproteobacteria</taxon>
        <taxon>Alteromonadales</taxon>
        <taxon>Alteromonadaceae</taxon>
        <taxon>Catenovulum</taxon>
    </lineage>
</organism>
<dbReference type="OrthoDB" id="6116374at2"/>
<accession>W7Q8I2</accession>
<name>W7Q8I2_9ALTE</name>
<reference evidence="3 4" key="1">
    <citation type="journal article" date="2014" name="Genome Announc.">
        <title>Draft Genome Sequence of the Agar-Degrading Bacterium Catenovulum sp. Strain DS-2, Isolated from Intestines of Haliotis diversicolor.</title>
        <authorList>
            <person name="Shan D."/>
            <person name="Li X."/>
            <person name="Gu Z."/>
            <person name="Wei G."/>
            <person name="Gao Z."/>
            <person name="Shao Z."/>
        </authorList>
    </citation>
    <scope>NUCLEOTIDE SEQUENCE [LARGE SCALE GENOMIC DNA]</scope>
    <source>
        <strain evidence="3 4">DS-2</strain>
    </source>
</reference>
<dbReference type="Pfam" id="PF17680">
    <property type="entry name" value="FlgO"/>
    <property type="match status" value="1"/>
</dbReference>
<dbReference type="AlphaFoldDB" id="W7Q8I2"/>
<dbReference type="Proteomes" id="UP000019276">
    <property type="component" value="Unassembled WGS sequence"/>
</dbReference>
<evidence type="ECO:0000313" key="4">
    <source>
        <dbReference type="Proteomes" id="UP000019276"/>
    </source>
</evidence>
<evidence type="ECO:0000259" key="2">
    <source>
        <dbReference type="Pfam" id="PF17680"/>
    </source>
</evidence>
<dbReference type="PROSITE" id="PS51257">
    <property type="entry name" value="PROKAR_LIPOPROTEIN"/>
    <property type="match status" value="1"/>
</dbReference>
<feature type="signal peptide" evidence="1">
    <location>
        <begin position="1"/>
        <end position="19"/>
    </location>
</feature>
<keyword evidence="4" id="KW-1185">Reference proteome</keyword>
<gene>
    <name evidence="3" type="ORF">DS2_17833</name>
</gene>
<dbReference type="STRING" id="1328313.DS2_17833"/>
<feature type="chain" id="PRO_5004900542" description="FlgO domain-containing protein" evidence="1">
    <location>
        <begin position="20"/>
        <end position="245"/>
    </location>
</feature>
<feature type="domain" description="FlgO" evidence="2">
    <location>
        <begin position="99"/>
        <end position="225"/>
    </location>
</feature>
<sequence>MRKTRQLIQLLGCSVLLSACTTMTIKDSRINDCDMSIYGKKEGAADCMTRQQVVAAPAPEPAHVHPAQTGTAPTYNSVWQAGPQNPYANHQVLTNYISRIAKELVANLQPYYVRSMAVTSFVNLDSTLQSSNLAGNQIAEEFITEMRQLGLPVVDFKATGFIKVSQGGDFIFSRQARELREIQGIDHVLSGTMVWHQNGLVINARIIDLNSNQILAASKGFVPYFVADQAFSGPSKVRFHNYSAH</sequence>
<comment type="caution">
    <text evidence="3">The sequence shown here is derived from an EMBL/GenBank/DDBJ whole genome shotgun (WGS) entry which is preliminary data.</text>
</comment>
<dbReference type="RefSeq" id="WP_051479988.1">
    <property type="nucleotide sequence ID" value="NZ_ARZY01000050.1"/>
</dbReference>
<evidence type="ECO:0000313" key="3">
    <source>
        <dbReference type="EMBL" id="EWH08321.1"/>
    </source>
</evidence>
<keyword evidence="1" id="KW-0732">Signal</keyword>
<evidence type="ECO:0000256" key="1">
    <source>
        <dbReference type="SAM" id="SignalP"/>
    </source>
</evidence>
<dbReference type="EMBL" id="ARZY01000050">
    <property type="protein sequence ID" value="EWH08321.1"/>
    <property type="molecule type" value="Genomic_DNA"/>
</dbReference>